<feature type="transmembrane region" description="Helical" evidence="6">
    <location>
        <begin position="148"/>
        <end position="167"/>
    </location>
</feature>
<keyword evidence="4 6" id="KW-1133">Transmembrane helix</keyword>
<dbReference type="OrthoDB" id="9799225at2"/>
<name>A0A5R9IRF8_9GAMM</name>
<dbReference type="NCBIfam" id="NF008930">
    <property type="entry name" value="PRK12287.1"/>
    <property type="match status" value="1"/>
</dbReference>
<comment type="caution">
    <text evidence="7">The sequence shown here is derived from an EMBL/GenBank/DDBJ whole genome shotgun (WGS) entry which is preliminary data.</text>
</comment>
<evidence type="ECO:0000256" key="2">
    <source>
        <dbReference type="ARBA" id="ARBA00009773"/>
    </source>
</evidence>
<evidence type="ECO:0000256" key="4">
    <source>
        <dbReference type="ARBA" id="ARBA00022989"/>
    </source>
</evidence>
<feature type="transmembrane region" description="Helical" evidence="6">
    <location>
        <begin position="67"/>
        <end position="88"/>
    </location>
</feature>
<reference evidence="7 8" key="1">
    <citation type="submission" date="2019-05" db="EMBL/GenBank/DDBJ databases">
        <title>Genome sequences of Thalassotalea litorea 1K03283.</title>
        <authorList>
            <person name="Zhang D."/>
        </authorList>
    </citation>
    <scope>NUCLEOTIDE SEQUENCE [LARGE SCALE GENOMIC DNA]</scope>
    <source>
        <strain evidence="7 8">MCCC 1K03283</strain>
    </source>
</reference>
<feature type="transmembrane region" description="Helical" evidence="6">
    <location>
        <begin position="201"/>
        <end position="222"/>
    </location>
</feature>
<dbReference type="PANTHER" id="PTHR21716:SF64">
    <property type="entry name" value="AI-2 TRANSPORT PROTEIN TQSA"/>
    <property type="match status" value="1"/>
</dbReference>
<protein>
    <submittedName>
        <fullName evidence="7">AI-2E family transporter</fullName>
    </submittedName>
</protein>
<evidence type="ECO:0000313" key="8">
    <source>
        <dbReference type="Proteomes" id="UP000307790"/>
    </source>
</evidence>
<proteinExistence type="inferred from homology"/>
<evidence type="ECO:0000256" key="3">
    <source>
        <dbReference type="ARBA" id="ARBA00022692"/>
    </source>
</evidence>
<dbReference type="Proteomes" id="UP000307790">
    <property type="component" value="Unassembled WGS sequence"/>
</dbReference>
<comment type="subcellular location">
    <subcellularLocation>
        <location evidence="1">Membrane</location>
        <topology evidence="1">Multi-pass membrane protein</topology>
    </subcellularLocation>
</comment>
<keyword evidence="5 6" id="KW-0472">Membrane</keyword>
<dbReference type="PANTHER" id="PTHR21716">
    <property type="entry name" value="TRANSMEMBRANE PROTEIN"/>
    <property type="match status" value="1"/>
</dbReference>
<dbReference type="InterPro" id="IPR002549">
    <property type="entry name" value="AI-2E-like"/>
</dbReference>
<gene>
    <name evidence="7" type="ORF">FE810_00415</name>
</gene>
<organism evidence="7 8">
    <name type="scientific">Thalassotalea litorea</name>
    <dbReference type="NCBI Taxonomy" id="2020715"/>
    <lineage>
        <taxon>Bacteria</taxon>
        <taxon>Pseudomonadati</taxon>
        <taxon>Pseudomonadota</taxon>
        <taxon>Gammaproteobacteria</taxon>
        <taxon>Alteromonadales</taxon>
        <taxon>Colwelliaceae</taxon>
        <taxon>Thalassotalea</taxon>
    </lineage>
</organism>
<dbReference type="Pfam" id="PF01594">
    <property type="entry name" value="AI-2E_transport"/>
    <property type="match status" value="1"/>
</dbReference>
<dbReference type="RefSeq" id="WP_138318058.1">
    <property type="nucleotide sequence ID" value="NZ_VCBC01000001.1"/>
</dbReference>
<feature type="transmembrane region" description="Helical" evidence="6">
    <location>
        <begin position="12"/>
        <end position="31"/>
    </location>
</feature>
<dbReference type="GO" id="GO:0055085">
    <property type="term" value="P:transmembrane transport"/>
    <property type="evidence" value="ECO:0007669"/>
    <property type="project" value="TreeGrafter"/>
</dbReference>
<evidence type="ECO:0000256" key="5">
    <source>
        <dbReference type="ARBA" id="ARBA00023136"/>
    </source>
</evidence>
<comment type="similarity">
    <text evidence="2">Belongs to the autoinducer-2 exporter (AI-2E) (TC 2.A.86) family.</text>
</comment>
<dbReference type="GO" id="GO:0016020">
    <property type="term" value="C:membrane"/>
    <property type="evidence" value="ECO:0007669"/>
    <property type="project" value="UniProtKB-SubCell"/>
</dbReference>
<keyword evidence="3 6" id="KW-0812">Transmembrane</keyword>
<evidence type="ECO:0000256" key="1">
    <source>
        <dbReference type="ARBA" id="ARBA00004141"/>
    </source>
</evidence>
<keyword evidence="8" id="KW-1185">Reference proteome</keyword>
<evidence type="ECO:0000313" key="7">
    <source>
        <dbReference type="EMBL" id="TLU68115.1"/>
    </source>
</evidence>
<feature type="transmembrane region" description="Helical" evidence="6">
    <location>
        <begin position="295"/>
        <end position="317"/>
    </location>
</feature>
<feature type="transmembrane region" description="Helical" evidence="6">
    <location>
        <begin position="228"/>
        <end position="257"/>
    </location>
</feature>
<accession>A0A5R9IRF8</accession>
<dbReference type="EMBL" id="VCBC01000001">
    <property type="protein sequence ID" value="TLU68115.1"/>
    <property type="molecule type" value="Genomic_DNA"/>
</dbReference>
<feature type="transmembrane region" description="Helical" evidence="6">
    <location>
        <begin position="264"/>
        <end position="283"/>
    </location>
</feature>
<dbReference type="AlphaFoldDB" id="A0A5R9IRF8"/>
<feature type="transmembrane region" description="Helical" evidence="6">
    <location>
        <begin position="37"/>
        <end position="55"/>
    </location>
</feature>
<sequence>MGQANQGQPSDSGVVRGLFVLALLVIIMAGVKVATNLLVPFLLSIFIAIACNPLVNKAVEWRVPKVLAVLVVIGLFFGAGFLITGLLGNSLNELSASMPTYKAQVTEKFSGLIDTLASNNIRVSKSFFMQYLDPGAAMGFAADMLSSFGNIMANLFFIILTVVFMLLEASTIPTKLHLAFQDPQMKMAQIDKFLSSVNQYLAIKTVVSIGTGICVSTMLWAFGLDFYLLWGVVAFLFNFIPNIGSIIAAVPAVLLALVQLNPAMAGFIGLGYIIINTVMGNIVEPKYLGRGLGLSTLVVFLSLVFWGWLLGTVGMLLSVPLTMIIKIALENSAEGQWFSVLLSDSDRLDSQVEQLQQDESLDDETAYDAEKSDKQ</sequence>
<evidence type="ECO:0000256" key="6">
    <source>
        <dbReference type="SAM" id="Phobius"/>
    </source>
</evidence>